<feature type="region of interest" description="Disordered" evidence="1">
    <location>
        <begin position="32"/>
        <end position="53"/>
    </location>
</feature>
<evidence type="ECO:0000313" key="3">
    <source>
        <dbReference type="Proteomes" id="UP000178315"/>
    </source>
</evidence>
<sequence>MTKKIFSIVSILIVWLALGGCAYNPFYKEPPQDTQDTVQTPQTQINSGDQSIKEESKLYSQPDGEYFFKYPSGWEATNVSEQGENYIVTTRVRSATEPSVLIEIGQFTGKEEFNNGNIVWRARDMQKFYDSQKLVSVTEIENGDAWYVELLFSQNNHDTALIGIPQSPKGFFINVKEGWNTSQQEVIEKILGSFSFSIDNTMEGAAVYCAERDTVAKLTITPNMYTDKTTKVAVKTIDKTTKAPIPGVTVWTVSTNLYLESGETDERGLFEMELSKVPDNALSIDRVTSEPTYLSFTIDAFLGQRSYPLQRFNLASNAIMNVEIYFDDQEKEHFIIFDNPVDVSTFIYDKCVNIE</sequence>
<accession>A0A1G2ABB8</accession>
<protein>
    <submittedName>
        <fullName evidence="2">Uncharacterized protein</fullName>
    </submittedName>
</protein>
<proteinExistence type="predicted"/>
<evidence type="ECO:0000256" key="1">
    <source>
        <dbReference type="SAM" id="MobiDB-lite"/>
    </source>
</evidence>
<organism evidence="2 3">
    <name type="scientific">Candidatus Jacksonbacteria bacterium RIFCSPLOWO2_02_FULL_44_20</name>
    <dbReference type="NCBI Taxonomy" id="1798460"/>
    <lineage>
        <taxon>Bacteria</taxon>
        <taxon>Candidatus Jacksoniibacteriota</taxon>
    </lineage>
</organism>
<evidence type="ECO:0000313" key="2">
    <source>
        <dbReference type="EMBL" id="OGY73806.1"/>
    </source>
</evidence>
<dbReference type="AlphaFoldDB" id="A0A1G2ABB8"/>
<name>A0A1G2ABB8_9BACT</name>
<dbReference type="PROSITE" id="PS51257">
    <property type="entry name" value="PROKAR_LIPOPROTEIN"/>
    <property type="match status" value="1"/>
</dbReference>
<comment type="caution">
    <text evidence="2">The sequence shown here is derived from an EMBL/GenBank/DDBJ whole genome shotgun (WGS) entry which is preliminary data.</text>
</comment>
<dbReference type="Proteomes" id="UP000178315">
    <property type="component" value="Unassembled WGS sequence"/>
</dbReference>
<gene>
    <name evidence="2" type="ORF">A3H61_02565</name>
</gene>
<reference evidence="2 3" key="1">
    <citation type="journal article" date="2016" name="Nat. Commun.">
        <title>Thousands of microbial genomes shed light on interconnected biogeochemical processes in an aquifer system.</title>
        <authorList>
            <person name="Anantharaman K."/>
            <person name="Brown C.T."/>
            <person name="Hug L.A."/>
            <person name="Sharon I."/>
            <person name="Castelle C.J."/>
            <person name="Probst A.J."/>
            <person name="Thomas B.C."/>
            <person name="Singh A."/>
            <person name="Wilkins M.J."/>
            <person name="Karaoz U."/>
            <person name="Brodie E.L."/>
            <person name="Williams K.H."/>
            <person name="Hubbard S.S."/>
            <person name="Banfield J.F."/>
        </authorList>
    </citation>
    <scope>NUCLEOTIDE SEQUENCE [LARGE SCALE GENOMIC DNA]</scope>
</reference>
<dbReference type="EMBL" id="MHJU01000007">
    <property type="protein sequence ID" value="OGY73806.1"/>
    <property type="molecule type" value="Genomic_DNA"/>
</dbReference>
<feature type="compositionally biased region" description="Low complexity" evidence="1">
    <location>
        <begin position="32"/>
        <end position="44"/>
    </location>
</feature>